<dbReference type="EMBL" id="MU394320">
    <property type="protein sequence ID" value="KAI6085906.1"/>
    <property type="molecule type" value="Genomic_DNA"/>
</dbReference>
<protein>
    <submittedName>
        <fullName evidence="1">Uncharacterized protein</fullName>
    </submittedName>
</protein>
<organism evidence="1 2">
    <name type="scientific">Hypoxylon rubiginosum</name>
    <dbReference type="NCBI Taxonomy" id="110542"/>
    <lineage>
        <taxon>Eukaryota</taxon>
        <taxon>Fungi</taxon>
        <taxon>Dikarya</taxon>
        <taxon>Ascomycota</taxon>
        <taxon>Pezizomycotina</taxon>
        <taxon>Sordariomycetes</taxon>
        <taxon>Xylariomycetidae</taxon>
        <taxon>Xylariales</taxon>
        <taxon>Hypoxylaceae</taxon>
        <taxon>Hypoxylon</taxon>
    </lineage>
</organism>
<evidence type="ECO:0000313" key="2">
    <source>
        <dbReference type="Proteomes" id="UP001497680"/>
    </source>
</evidence>
<name>A0ACC0CZN4_9PEZI</name>
<reference evidence="1 2" key="1">
    <citation type="journal article" date="2022" name="New Phytol.">
        <title>Ecological generalism drives hyperdiversity of secondary metabolite gene clusters in xylarialean endophytes.</title>
        <authorList>
            <person name="Franco M.E.E."/>
            <person name="Wisecaver J.H."/>
            <person name="Arnold A.E."/>
            <person name="Ju Y.M."/>
            <person name="Slot J.C."/>
            <person name="Ahrendt S."/>
            <person name="Moore L.P."/>
            <person name="Eastman K.E."/>
            <person name="Scott K."/>
            <person name="Konkel Z."/>
            <person name="Mondo S.J."/>
            <person name="Kuo A."/>
            <person name="Hayes R.D."/>
            <person name="Haridas S."/>
            <person name="Andreopoulos B."/>
            <person name="Riley R."/>
            <person name="LaButti K."/>
            <person name="Pangilinan J."/>
            <person name="Lipzen A."/>
            <person name="Amirebrahimi M."/>
            <person name="Yan J."/>
            <person name="Adam C."/>
            <person name="Keymanesh K."/>
            <person name="Ng V."/>
            <person name="Louie K."/>
            <person name="Northen T."/>
            <person name="Drula E."/>
            <person name="Henrissat B."/>
            <person name="Hsieh H.M."/>
            <person name="Youens-Clark K."/>
            <person name="Lutzoni F."/>
            <person name="Miadlikowska J."/>
            <person name="Eastwood D.C."/>
            <person name="Hamelin R.C."/>
            <person name="Grigoriev I.V."/>
            <person name="U'Ren J.M."/>
        </authorList>
    </citation>
    <scope>NUCLEOTIDE SEQUENCE [LARGE SCALE GENOMIC DNA]</scope>
    <source>
        <strain evidence="1 2">ER1909</strain>
    </source>
</reference>
<accession>A0ACC0CZN4</accession>
<evidence type="ECO:0000313" key="1">
    <source>
        <dbReference type="EMBL" id="KAI6085906.1"/>
    </source>
</evidence>
<keyword evidence="2" id="KW-1185">Reference proteome</keyword>
<comment type="caution">
    <text evidence="1">The sequence shown here is derived from an EMBL/GenBank/DDBJ whole genome shotgun (WGS) entry which is preliminary data.</text>
</comment>
<proteinExistence type="predicted"/>
<gene>
    <name evidence="1" type="ORF">F4821DRAFT_278963</name>
</gene>
<sequence>MTDTLQACRRIKTIKHTIRRHVDDALRITQLGKNPYVRVHLPLFATGKNMRRLQLQVDTVPSTTLAFCLDLAMGPPAPMAPPAQGPVPEAEHRSRRDPRPKDPVAAVRIGWLAGARPQPLSVFAIQRPHDHHIEFRASRGYALEDIIQGTEVVFESTTFNYMFKNMDEVKVKQWVRQLLAMTPGKDDDLMKWAKDDGRPSKSRWPTTIPQTLSLLASYVVSAPTHRPTHTPIPKEDKPNSKGKRKVPSEPDGDKPNKKGKRKARGELCDTIPAGRRLPAGPEHVPGARCPRTPLEGHVRHG</sequence>
<dbReference type="Proteomes" id="UP001497680">
    <property type="component" value="Unassembled WGS sequence"/>
</dbReference>